<organism evidence="3 4">
    <name type="scientific">Smittium simulii</name>
    <dbReference type="NCBI Taxonomy" id="133385"/>
    <lineage>
        <taxon>Eukaryota</taxon>
        <taxon>Fungi</taxon>
        <taxon>Fungi incertae sedis</taxon>
        <taxon>Zoopagomycota</taxon>
        <taxon>Kickxellomycotina</taxon>
        <taxon>Harpellomycetes</taxon>
        <taxon>Harpellales</taxon>
        <taxon>Legeriomycetaceae</taxon>
        <taxon>Smittium</taxon>
    </lineage>
</organism>
<feature type="domain" description="SEC7" evidence="2">
    <location>
        <begin position="1288"/>
        <end position="1593"/>
    </location>
</feature>
<dbReference type="SMART" id="SM00222">
    <property type="entry name" value="Sec7"/>
    <property type="match status" value="1"/>
</dbReference>
<feature type="compositionally biased region" description="Low complexity" evidence="1">
    <location>
        <begin position="397"/>
        <end position="409"/>
    </location>
</feature>
<dbReference type="GO" id="GO:0032012">
    <property type="term" value="P:regulation of ARF protein signal transduction"/>
    <property type="evidence" value="ECO:0007669"/>
    <property type="project" value="InterPro"/>
</dbReference>
<sequence>MINNKSNSFVNSQKLASTSFAYSSKRDESLPNIREYSISNQRSRPILGNSSKISLQENLSIINTNHKILPEIKEQQYSANDFSTIQHSELYKYRQNRNKDFYSSSKNLSFSTKSPVSAADSVGNNFNSYLHDSYLSRKKSKPQFYIPEDVGFISETSTSSHRLSRKNSTRKNARIVLSKHVDSHGSISDSFSSSFISKEKKKLRTILADHPFCNSDSDNSNLSLNQSPKFDSKLIKLRPVPAPETKNYSNLPKKVSALTCPNPNDLPDFTYSSKSAGQQAKYGDGYEPQSNSPLSALSESESQSSYSSFESSEKQSFLLLSKVLENIDIEKVSSPNQQEYLETFDQSSFSTQPASNLADENTLDSDFVEKNLVFSPLGALVAQLTSELFNLIVSSNSNKSSKNQSKVVSAPFDSEKSSLPPKKIYKDKALPRIPEENMIQDSSEYNKNQNFGPLWIDEILSKAKQVSIIDEHIEQSILSKLTVVTDMDSFCRFFNLDYFISNDFDEIEAESSKLFDNAYNRYNKLTLNTSKTFSNSQRHGINSDPIESEDILELQAKILGNVRRSRTWNQNSGEFVDRFDSNEQFSQKYNSSQFGLDFHHQSYGITTGYRSRDPAAHNKAFNNAETTFKNKHKLNDGFDSPGINYISPARVGLLRALGRRQSIRLEPNLGKIILAETRIKTGKYLEINQLDDIHNLVKDDLSIALHLKNTPNLSKLSAVPKTDEISYDRYLLDSVHTVDLIKLPPVKIFTTTKPKSIIELAQLTKVCGGTLYSTIDNSLCYSFSQDFYISEEKMSSLIGSNSEFYYFDYNLSFIKNKLRNNSDIIININSKPNKDEAKKQILDYYEKNFKTVELPPPVPLRVKRSSAIPKTTHIILACEKLSRNNSAIYESDNSIYISNINDSNYSLQKSSIVEIKNSLAGVKAIIDNRLTGYSKFLRQSQNYYTDLPNPKKLILNKSNTSKSFYDNDHEQQPYIYKDPSVSTLNDEGFGRVPTSAPPKPKNSSKPLPPLIFQNNSTSSANIKPTISASTNKRLSFATKPNSHLTNIGNKSIFYEKNLNSTIEITNTKKNFNNLTIDALSAKNSISEGIKTDYLTCKTFDNPVSSKSLYSNQNYNGIKTAEENSTLGENRIKPLPKAQIDSKNSMTPLQYNLANNEILKNPSYSQIKNCNRNLLLHGPVYKVMSALSAQTDAYIFLFSDVLVVTRSFFNQNNTNNSLTQTKSLLPFNPSSNFEEVPLNTIFNPIMVIPLINKATSLSTTRNITPSVGLGAKQIHNSNLLQLEYDLRRIRRKFNNNPSGAIISLVDSKIITPQPSKLADFLIRTTQLNRQQLGKFICSGLLARELGEDATQDEIIRENKYYSSVWKIYLDRYNLGGVPLDEALRQVLLNIKLPNDSMAINMLLEQFALNWFNKNRPLADAYQNLAKTHVNQLISSYAETNNNQDGDQKISHLQNTRFKKFNFEIDNDKNGIRGLPGTTKKRLSLAEIANTDLSNNFINFIWVAPSFELSKRLVYAIMTLNAELHNPLVCNEISPEVAFYELVKKFFLQLPANTPASENLIPFSTDFVYKSQSSMNSSTIPPAFLAQLDPNSKKESFLKKKDQNALSPFLEIPLQELYAIWERTKAYKLQQASTTRNVDPTLEWDWVDYCRMFPEENQELCDQKDIESKFNTSFQLKSPYNVDIRKAKLLLTCPCIPSKDLNQRFSFLNDIYSDPGFKDGLLFNTSTDRIPSKINVASPALMRITISIPEPDPNYYIAIRIVGSSTSLQHLTSESGYSEFSKGYIGDINKSGFSTRVRNDVLTSDTSDQFKNDLSNYEALALRSSLDLLTNDNFNPNAPISVLPSDILSFATSNKSQFFIVPKTVGQVTIQFLAYGSRARYYSPLPARTLTIEGGFMLHTLQLTWSKPGEQPPLAPNVSNPGTTTAISSPYGMPLGIRTGYNASNPAREVSKNTPTEHREPDMNLDNSMNAQPTQVRYMFGTTSQQSKTHWAEAIKSILKVNASSFKSNSLVNIATGSPRSLEAKNHLDINSANDLSDEIYKSILNAQKNSAYSTNSTPQTSKQICLTGTDLVQTVLFSGKI</sequence>
<dbReference type="Pfam" id="PF01369">
    <property type="entry name" value="Sec7"/>
    <property type="match status" value="1"/>
</dbReference>
<dbReference type="Gene3D" id="1.10.1000.11">
    <property type="entry name" value="Arf Nucleotide-binding Site Opener,domain 2"/>
    <property type="match status" value="1"/>
</dbReference>
<dbReference type="STRING" id="133385.A0A2T9YZ37"/>
<comment type="caution">
    <text evidence="3">The sequence shown here is derived from an EMBL/GenBank/DDBJ whole genome shotgun (WGS) entry which is preliminary data.</text>
</comment>
<dbReference type="GO" id="GO:0005085">
    <property type="term" value="F:guanyl-nucleotide exchange factor activity"/>
    <property type="evidence" value="ECO:0007669"/>
    <property type="project" value="InterPro"/>
</dbReference>
<feature type="region of interest" description="Disordered" evidence="1">
    <location>
        <begin position="1941"/>
        <end position="1967"/>
    </location>
</feature>
<dbReference type="Gene3D" id="1.10.220.20">
    <property type="match status" value="1"/>
</dbReference>
<feature type="compositionally biased region" description="Low complexity" evidence="1">
    <location>
        <begin position="290"/>
        <end position="299"/>
    </location>
</feature>
<reference evidence="3 4" key="1">
    <citation type="journal article" date="2018" name="MBio">
        <title>Comparative Genomics Reveals the Core Gene Toolbox for the Fungus-Insect Symbiosis.</title>
        <authorList>
            <person name="Wang Y."/>
            <person name="Stata M."/>
            <person name="Wang W."/>
            <person name="Stajich J.E."/>
            <person name="White M.M."/>
            <person name="Moncalvo J.M."/>
        </authorList>
    </citation>
    <scope>NUCLEOTIDE SEQUENCE [LARGE SCALE GENOMIC DNA]</scope>
    <source>
        <strain evidence="3 4">SWE-8-4</strain>
    </source>
</reference>
<proteinExistence type="predicted"/>
<dbReference type="OrthoDB" id="430364at2759"/>
<feature type="compositionally biased region" description="Basic and acidic residues" evidence="1">
    <location>
        <begin position="1947"/>
        <end position="1960"/>
    </location>
</feature>
<dbReference type="Proteomes" id="UP000245383">
    <property type="component" value="Unassembled WGS sequence"/>
</dbReference>
<accession>A0A2T9YZ37</accession>
<evidence type="ECO:0000259" key="2">
    <source>
        <dbReference type="PROSITE" id="PS50190"/>
    </source>
</evidence>
<name>A0A2T9YZ37_9FUNG</name>
<feature type="region of interest" description="Disordered" evidence="1">
    <location>
        <begin position="986"/>
        <end position="1018"/>
    </location>
</feature>
<dbReference type="SUPFAM" id="SSF48425">
    <property type="entry name" value="Sec7 domain"/>
    <property type="match status" value="1"/>
</dbReference>
<feature type="region of interest" description="Disordered" evidence="1">
    <location>
        <begin position="266"/>
        <end position="299"/>
    </location>
</feature>
<feature type="region of interest" description="Disordered" evidence="1">
    <location>
        <begin position="397"/>
        <end position="416"/>
    </location>
</feature>
<gene>
    <name evidence="3" type="ORF">BB561_000430</name>
</gene>
<evidence type="ECO:0000256" key="1">
    <source>
        <dbReference type="SAM" id="MobiDB-lite"/>
    </source>
</evidence>
<keyword evidence="4" id="KW-1185">Reference proteome</keyword>
<protein>
    <recommendedName>
        <fullName evidence="2">SEC7 domain-containing protein</fullName>
    </recommendedName>
</protein>
<dbReference type="InterPro" id="IPR035999">
    <property type="entry name" value="Sec7_dom_sf"/>
</dbReference>
<evidence type="ECO:0000313" key="4">
    <source>
        <dbReference type="Proteomes" id="UP000245383"/>
    </source>
</evidence>
<evidence type="ECO:0000313" key="3">
    <source>
        <dbReference type="EMBL" id="PVU97600.1"/>
    </source>
</evidence>
<dbReference type="InterPro" id="IPR023394">
    <property type="entry name" value="Sec7_C_sf"/>
</dbReference>
<dbReference type="PROSITE" id="PS50190">
    <property type="entry name" value="SEC7"/>
    <property type="match status" value="1"/>
</dbReference>
<dbReference type="EMBL" id="MBFR01000009">
    <property type="protein sequence ID" value="PVU97600.1"/>
    <property type="molecule type" value="Genomic_DNA"/>
</dbReference>
<dbReference type="InterPro" id="IPR000904">
    <property type="entry name" value="Sec7_dom"/>
</dbReference>